<reference evidence="2 3" key="1">
    <citation type="journal article" date="2019" name="PLoS Biol.">
        <title>Sex chromosomes control vertical transmission of feminizing Wolbachia symbionts in an isopod.</title>
        <authorList>
            <person name="Becking T."/>
            <person name="Chebbi M.A."/>
            <person name="Giraud I."/>
            <person name="Moumen B."/>
            <person name="Laverre T."/>
            <person name="Caubet Y."/>
            <person name="Peccoud J."/>
            <person name="Gilbert C."/>
            <person name="Cordaux R."/>
        </authorList>
    </citation>
    <scope>NUCLEOTIDE SEQUENCE [LARGE SCALE GENOMIC DNA]</scope>
    <source>
        <strain evidence="2">ANa2</strain>
        <tissue evidence="2">Whole body excluding digestive tract and cuticle</tissue>
    </source>
</reference>
<dbReference type="AlphaFoldDB" id="A0A5N5SJT2"/>
<feature type="compositionally biased region" description="Polar residues" evidence="1">
    <location>
        <begin position="53"/>
        <end position="76"/>
    </location>
</feature>
<dbReference type="Proteomes" id="UP000326759">
    <property type="component" value="Unassembled WGS sequence"/>
</dbReference>
<accession>A0A5N5SJT2</accession>
<name>A0A5N5SJT2_9CRUS</name>
<evidence type="ECO:0000256" key="1">
    <source>
        <dbReference type="SAM" id="MobiDB-lite"/>
    </source>
</evidence>
<organism evidence="2 3">
    <name type="scientific">Armadillidium nasatum</name>
    <dbReference type="NCBI Taxonomy" id="96803"/>
    <lineage>
        <taxon>Eukaryota</taxon>
        <taxon>Metazoa</taxon>
        <taxon>Ecdysozoa</taxon>
        <taxon>Arthropoda</taxon>
        <taxon>Crustacea</taxon>
        <taxon>Multicrustacea</taxon>
        <taxon>Malacostraca</taxon>
        <taxon>Eumalacostraca</taxon>
        <taxon>Peracarida</taxon>
        <taxon>Isopoda</taxon>
        <taxon>Oniscidea</taxon>
        <taxon>Crinocheta</taxon>
        <taxon>Armadillidiidae</taxon>
        <taxon>Armadillidium</taxon>
    </lineage>
</organism>
<feature type="region of interest" description="Disordered" evidence="1">
    <location>
        <begin position="27"/>
        <end position="112"/>
    </location>
</feature>
<protein>
    <submittedName>
        <fullName evidence="2">Uncharacterized protein</fullName>
    </submittedName>
</protein>
<evidence type="ECO:0000313" key="3">
    <source>
        <dbReference type="Proteomes" id="UP000326759"/>
    </source>
</evidence>
<evidence type="ECO:0000313" key="2">
    <source>
        <dbReference type="EMBL" id="KAB7493970.1"/>
    </source>
</evidence>
<proteinExistence type="predicted"/>
<keyword evidence="3" id="KW-1185">Reference proteome</keyword>
<gene>
    <name evidence="2" type="ORF">Anas_07680</name>
</gene>
<comment type="caution">
    <text evidence="2">The sequence shown here is derived from an EMBL/GenBank/DDBJ whole genome shotgun (WGS) entry which is preliminary data.</text>
</comment>
<sequence length="123" mass="13778">MLKIKSHLPAGTRCCDRKITPEVRMMSQKFNNNNTNSRKQSKSSLQHHPISSPYLQQLNDQGPSSNFPKQNTQKSNARPVLSLPKANQRWPPGNQTSHVVPPPPNQPAPADQPASLYKICFII</sequence>
<dbReference type="EMBL" id="SEYY01024649">
    <property type="protein sequence ID" value="KAB7493970.1"/>
    <property type="molecule type" value="Genomic_DNA"/>
</dbReference>
<feature type="compositionally biased region" description="Polar residues" evidence="1">
    <location>
        <begin position="28"/>
        <end position="46"/>
    </location>
</feature>